<name>A0AA38NWQ6_9AGAR</name>
<dbReference type="Proteomes" id="UP001163846">
    <property type="component" value="Unassembled WGS sequence"/>
</dbReference>
<gene>
    <name evidence="2" type="ORF">F5878DRAFT_635651</name>
</gene>
<evidence type="ECO:0000313" key="2">
    <source>
        <dbReference type="EMBL" id="KAJ3832046.1"/>
    </source>
</evidence>
<proteinExistence type="predicted"/>
<evidence type="ECO:0000313" key="3">
    <source>
        <dbReference type="Proteomes" id="UP001163846"/>
    </source>
</evidence>
<protein>
    <submittedName>
        <fullName evidence="2">Uncharacterized protein</fullName>
    </submittedName>
</protein>
<evidence type="ECO:0000256" key="1">
    <source>
        <dbReference type="SAM" id="MobiDB-lite"/>
    </source>
</evidence>
<feature type="region of interest" description="Disordered" evidence="1">
    <location>
        <begin position="45"/>
        <end position="83"/>
    </location>
</feature>
<feature type="compositionally biased region" description="Basic and acidic residues" evidence="1">
    <location>
        <begin position="45"/>
        <end position="57"/>
    </location>
</feature>
<comment type="caution">
    <text evidence="2">The sequence shown here is derived from an EMBL/GenBank/DDBJ whole genome shotgun (WGS) entry which is preliminary data.</text>
</comment>
<accession>A0AA38NWQ6</accession>
<reference evidence="2" key="1">
    <citation type="submission" date="2022-08" db="EMBL/GenBank/DDBJ databases">
        <authorList>
            <consortium name="DOE Joint Genome Institute"/>
            <person name="Min B."/>
            <person name="Riley R."/>
            <person name="Sierra-Patev S."/>
            <person name="Naranjo-Ortiz M."/>
            <person name="Looney B."/>
            <person name="Konkel Z."/>
            <person name="Slot J.C."/>
            <person name="Sakamoto Y."/>
            <person name="Steenwyk J.L."/>
            <person name="Rokas A."/>
            <person name="Carro J."/>
            <person name="Camarero S."/>
            <person name="Ferreira P."/>
            <person name="Molpeceres G."/>
            <person name="Ruiz-Duenas F.J."/>
            <person name="Serrano A."/>
            <person name="Henrissat B."/>
            <person name="Drula E."/>
            <person name="Hughes K.W."/>
            <person name="Mata J.L."/>
            <person name="Ishikawa N.K."/>
            <person name="Vargas-Isla R."/>
            <person name="Ushijima S."/>
            <person name="Smith C.A."/>
            <person name="Ahrendt S."/>
            <person name="Andreopoulos W."/>
            <person name="He G."/>
            <person name="Labutti K."/>
            <person name="Lipzen A."/>
            <person name="Ng V."/>
            <person name="Sandor L."/>
            <person name="Barry K."/>
            <person name="Martinez A.T."/>
            <person name="Xiao Y."/>
            <person name="Gibbons J.G."/>
            <person name="Terashima K."/>
            <person name="Hibbett D.S."/>
            <person name="Grigoriev I.V."/>
        </authorList>
    </citation>
    <scope>NUCLEOTIDE SEQUENCE</scope>
    <source>
        <strain evidence="2">TFB9207</strain>
    </source>
</reference>
<sequence>MSPHSQRKSANRPTFNNDSYFVRRSNKWFCTLCGQRARLMSFREAKNHETSSKDHALHVKAQLSQQQQQQQHTESPAWDEPNIWETQGPSVEAWLTPTTEDVRLMTKEQLRTKEHQYFADQVDDMVPFWIRGIEAAEQGEVLKLEEFLDSLETDSWPPRGPNPWAHVDRYSTYGGRAAREPEPRSPDAAKWNVESISSMSADSGRATGKLADRDAVLPASSSYNIHSDSILGRKSESLVEIVARQNAVDDHRKREMYYFLELPTNEKVKKIDDLIRSMSSS</sequence>
<dbReference type="EMBL" id="MU807102">
    <property type="protein sequence ID" value="KAJ3832046.1"/>
    <property type="molecule type" value="Genomic_DNA"/>
</dbReference>
<dbReference type="AlphaFoldDB" id="A0AA38NWQ6"/>
<organism evidence="2 3">
    <name type="scientific">Lentinula raphanica</name>
    <dbReference type="NCBI Taxonomy" id="153919"/>
    <lineage>
        <taxon>Eukaryota</taxon>
        <taxon>Fungi</taxon>
        <taxon>Dikarya</taxon>
        <taxon>Basidiomycota</taxon>
        <taxon>Agaricomycotina</taxon>
        <taxon>Agaricomycetes</taxon>
        <taxon>Agaricomycetidae</taxon>
        <taxon>Agaricales</taxon>
        <taxon>Marasmiineae</taxon>
        <taxon>Omphalotaceae</taxon>
        <taxon>Lentinula</taxon>
    </lineage>
</organism>
<keyword evidence="3" id="KW-1185">Reference proteome</keyword>